<organism evidence="1 2">
    <name type="scientific">Staurois parvus</name>
    <dbReference type="NCBI Taxonomy" id="386267"/>
    <lineage>
        <taxon>Eukaryota</taxon>
        <taxon>Metazoa</taxon>
        <taxon>Chordata</taxon>
        <taxon>Craniata</taxon>
        <taxon>Vertebrata</taxon>
        <taxon>Euteleostomi</taxon>
        <taxon>Amphibia</taxon>
        <taxon>Batrachia</taxon>
        <taxon>Anura</taxon>
        <taxon>Neobatrachia</taxon>
        <taxon>Ranoidea</taxon>
        <taxon>Ranidae</taxon>
        <taxon>Staurois</taxon>
    </lineage>
</organism>
<evidence type="ECO:0000313" key="2">
    <source>
        <dbReference type="Proteomes" id="UP001162483"/>
    </source>
</evidence>
<protein>
    <recommendedName>
        <fullName evidence="3">Secreted protein</fullName>
    </recommendedName>
</protein>
<comment type="caution">
    <text evidence="1">The sequence shown here is derived from an EMBL/GenBank/DDBJ whole genome shotgun (WGS) entry which is preliminary data.</text>
</comment>
<keyword evidence="2" id="KW-1185">Reference proteome</keyword>
<gene>
    <name evidence="1" type="ORF">SPARVUS_LOCUS1950141</name>
</gene>
<sequence>MGPCTASHCCCLHRHTLPCARLSGLLTTAVGSILCHRLLYASHCCCLHATTVAPKHWFWPRDCPNVVKCAGDSKIRRHSSACHTD</sequence>
<proteinExistence type="predicted"/>
<name>A0ABN9B3A1_9NEOB</name>
<evidence type="ECO:0008006" key="3">
    <source>
        <dbReference type="Google" id="ProtNLM"/>
    </source>
</evidence>
<reference evidence="1" key="1">
    <citation type="submission" date="2023-05" db="EMBL/GenBank/DDBJ databases">
        <authorList>
            <person name="Stuckert A."/>
        </authorList>
    </citation>
    <scope>NUCLEOTIDE SEQUENCE</scope>
</reference>
<dbReference type="Proteomes" id="UP001162483">
    <property type="component" value="Unassembled WGS sequence"/>
</dbReference>
<evidence type="ECO:0000313" key="1">
    <source>
        <dbReference type="EMBL" id="CAI9541602.1"/>
    </source>
</evidence>
<dbReference type="EMBL" id="CATNWA010001953">
    <property type="protein sequence ID" value="CAI9541602.1"/>
    <property type="molecule type" value="Genomic_DNA"/>
</dbReference>
<accession>A0ABN9B3A1</accession>